<dbReference type="RefSeq" id="WP_152226024.1">
    <property type="nucleotide sequence ID" value="NZ_BAAALV010000002.1"/>
</dbReference>
<keyword evidence="4" id="KW-1185">Reference proteome</keyword>
<dbReference type="EMBL" id="BAAALV010000002">
    <property type="protein sequence ID" value="GAA1910085.1"/>
    <property type="molecule type" value="Genomic_DNA"/>
</dbReference>
<evidence type="ECO:0000259" key="2">
    <source>
        <dbReference type="Pfam" id="PF08327"/>
    </source>
</evidence>
<name>A0ABP5ACG9_9MICC</name>
<dbReference type="SUPFAM" id="SSF55961">
    <property type="entry name" value="Bet v1-like"/>
    <property type="match status" value="1"/>
</dbReference>
<evidence type="ECO:0000313" key="4">
    <source>
        <dbReference type="Proteomes" id="UP001500784"/>
    </source>
</evidence>
<dbReference type="Pfam" id="PF08327">
    <property type="entry name" value="AHSA1"/>
    <property type="match status" value="1"/>
</dbReference>
<dbReference type="Proteomes" id="UP001500784">
    <property type="component" value="Unassembled WGS sequence"/>
</dbReference>
<proteinExistence type="inferred from homology"/>
<organism evidence="3 4">
    <name type="scientific">Arthrobacter gandavensis</name>
    <dbReference type="NCBI Taxonomy" id="169960"/>
    <lineage>
        <taxon>Bacteria</taxon>
        <taxon>Bacillati</taxon>
        <taxon>Actinomycetota</taxon>
        <taxon>Actinomycetes</taxon>
        <taxon>Micrococcales</taxon>
        <taxon>Micrococcaceae</taxon>
        <taxon>Arthrobacter</taxon>
    </lineage>
</organism>
<feature type="domain" description="Activator of Hsp90 ATPase homologue 1/2-like C-terminal" evidence="2">
    <location>
        <begin position="37"/>
        <end position="153"/>
    </location>
</feature>
<accession>A0ABP5ACG9</accession>
<dbReference type="InterPro" id="IPR023393">
    <property type="entry name" value="START-like_dom_sf"/>
</dbReference>
<gene>
    <name evidence="3" type="ORF">GCM10009688_13550</name>
</gene>
<reference evidence="4" key="1">
    <citation type="journal article" date="2019" name="Int. J. Syst. Evol. Microbiol.">
        <title>The Global Catalogue of Microorganisms (GCM) 10K type strain sequencing project: providing services to taxonomists for standard genome sequencing and annotation.</title>
        <authorList>
            <consortium name="The Broad Institute Genomics Platform"/>
            <consortium name="The Broad Institute Genome Sequencing Center for Infectious Disease"/>
            <person name="Wu L."/>
            <person name="Ma J."/>
        </authorList>
    </citation>
    <scope>NUCLEOTIDE SEQUENCE [LARGE SCALE GENOMIC DNA]</scope>
    <source>
        <strain evidence="4">JCM 13316</strain>
    </source>
</reference>
<evidence type="ECO:0000313" key="3">
    <source>
        <dbReference type="EMBL" id="GAA1910085.1"/>
    </source>
</evidence>
<comment type="caution">
    <text evidence="3">The sequence shown here is derived from an EMBL/GenBank/DDBJ whole genome shotgun (WGS) entry which is preliminary data.</text>
</comment>
<protein>
    <recommendedName>
        <fullName evidence="2">Activator of Hsp90 ATPase homologue 1/2-like C-terminal domain-containing protein</fullName>
    </recommendedName>
</protein>
<dbReference type="InterPro" id="IPR013538">
    <property type="entry name" value="ASHA1/2-like_C"/>
</dbReference>
<evidence type="ECO:0000256" key="1">
    <source>
        <dbReference type="ARBA" id="ARBA00006817"/>
    </source>
</evidence>
<sequence>MSELDVLLAETERSFGLRQIQAGHARMLVIGRDLQQPIGEVWSALTEPSRVGAYFAEPRGDLRRGGEYEMEGFSTGTILRCDAPRMLTVSWLPPHGNPGELEFHLADVDGSTRVELLYASVRKKFAVIDPDLAAWAAGPGWEFFLDRLDAYLQGRELGPAAPSWAQMEGAEKELYQARNTEWERVREEFERQHTPLPSPE</sequence>
<dbReference type="Gene3D" id="3.30.530.20">
    <property type="match status" value="1"/>
</dbReference>
<comment type="similarity">
    <text evidence="1">Belongs to the AHA1 family.</text>
</comment>